<feature type="region of interest" description="Disordered" evidence="1">
    <location>
        <begin position="75"/>
        <end position="96"/>
    </location>
</feature>
<name>A0A9K3CZI6_9EUKA</name>
<evidence type="ECO:0000313" key="3">
    <source>
        <dbReference type="Proteomes" id="UP000265618"/>
    </source>
</evidence>
<protein>
    <submittedName>
        <fullName evidence="2">Uncharacterized protein</fullName>
    </submittedName>
</protein>
<feature type="compositionally biased region" description="Polar residues" evidence="1">
    <location>
        <begin position="80"/>
        <end position="96"/>
    </location>
</feature>
<reference evidence="2 3" key="1">
    <citation type="journal article" date="2018" name="PLoS ONE">
        <title>The draft genome of Kipferlia bialata reveals reductive genome evolution in fornicate parasites.</title>
        <authorList>
            <person name="Tanifuji G."/>
            <person name="Takabayashi S."/>
            <person name="Kume K."/>
            <person name="Takagi M."/>
            <person name="Nakayama T."/>
            <person name="Kamikawa R."/>
            <person name="Inagaki Y."/>
            <person name="Hashimoto T."/>
        </authorList>
    </citation>
    <scope>NUCLEOTIDE SEQUENCE [LARGE SCALE GENOMIC DNA]</scope>
    <source>
        <strain evidence="2">NY0173</strain>
    </source>
</reference>
<evidence type="ECO:0000313" key="2">
    <source>
        <dbReference type="EMBL" id="GIQ85907.1"/>
    </source>
</evidence>
<keyword evidence="3" id="KW-1185">Reference proteome</keyword>
<proteinExistence type="predicted"/>
<accession>A0A9K3CZI6</accession>
<feature type="region of interest" description="Disordered" evidence="1">
    <location>
        <begin position="1"/>
        <end position="44"/>
    </location>
</feature>
<dbReference type="EMBL" id="BDIP01002205">
    <property type="protein sequence ID" value="GIQ85907.1"/>
    <property type="molecule type" value="Genomic_DNA"/>
</dbReference>
<evidence type="ECO:0000256" key="1">
    <source>
        <dbReference type="SAM" id="MobiDB-lite"/>
    </source>
</evidence>
<dbReference type="AlphaFoldDB" id="A0A9K3CZI6"/>
<feature type="compositionally biased region" description="Basic and acidic residues" evidence="1">
    <location>
        <begin position="35"/>
        <end position="44"/>
    </location>
</feature>
<comment type="caution">
    <text evidence="2">The sequence shown here is derived from an EMBL/GenBank/DDBJ whole genome shotgun (WGS) entry which is preliminary data.</text>
</comment>
<feature type="non-terminal residue" evidence="2">
    <location>
        <position position="1"/>
    </location>
</feature>
<sequence length="160" mass="18043">PVLAATDVPPPPMPPGASQDSVRHREMDAQMETRMSQDRMAADRNRLDRQVPHALQEIPLPPPDVLVHPPAQLQGHELPQSHSSMQAQMRTQMQPQISMTQIQADIQAHMNHQEMVQSQLPVMTSVTSMPIRPPPMDLTSHLMQLRQSMSRIPDRGYESN</sequence>
<gene>
    <name evidence="2" type="ORF">KIPB_007656</name>
</gene>
<organism evidence="2 3">
    <name type="scientific">Kipferlia bialata</name>
    <dbReference type="NCBI Taxonomy" id="797122"/>
    <lineage>
        <taxon>Eukaryota</taxon>
        <taxon>Metamonada</taxon>
        <taxon>Carpediemonas-like organisms</taxon>
        <taxon>Kipferlia</taxon>
    </lineage>
</organism>
<dbReference type="Proteomes" id="UP000265618">
    <property type="component" value="Unassembled WGS sequence"/>
</dbReference>